<dbReference type="Gene3D" id="3.20.20.140">
    <property type="entry name" value="Metal-dependent hydrolases"/>
    <property type="match status" value="1"/>
</dbReference>
<proteinExistence type="predicted"/>
<dbReference type="NCBIfam" id="NF006560">
    <property type="entry name" value="PRK09061.1"/>
    <property type="match status" value="1"/>
</dbReference>
<dbReference type="InterPro" id="IPR011059">
    <property type="entry name" value="Metal-dep_hydrolase_composite"/>
</dbReference>
<dbReference type="InterPro" id="IPR013108">
    <property type="entry name" value="Amidohydro_3"/>
</dbReference>
<dbReference type="RefSeq" id="WP_379153300.1">
    <property type="nucleotide sequence ID" value="NZ_JBHSRJ010000004.1"/>
</dbReference>
<dbReference type="SUPFAM" id="SSF51338">
    <property type="entry name" value="Composite domain of metallo-dependent hydrolases"/>
    <property type="match status" value="1"/>
</dbReference>
<name>A0ABW1LJR3_9ACTN</name>
<dbReference type="InterPro" id="IPR032466">
    <property type="entry name" value="Metal_Hydrolase"/>
</dbReference>
<dbReference type="PANTHER" id="PTHR11647:SF1">
    <property type="entry name" value="COLLAPSIN RESPONSE MEDIATOR PROTEIN"/>
    <property type="match status" value="1"/>
</dbReference>
<protein>
    <submittedName>
        <fullName evidence="2">Amidohydrolase family protein</fullName>
    </submittedName>
</protein>
<dbReference type="PANTHER" id="PTHR11647">
    <property type="entry name" value="HYDRANTOINASE/DIHYDROPYRIMIDINASE FAMILY MEMBER"/>
    <property type="match status" value="1"/>
</dbReference>
<evidence type="ECO:0000259" key="1">
    <source>
        <dbReference type="Pfam" id="PF07969"/>
    </source>
</evidence>
<comment type="caution">
    <text evidence="2">The sequence shown here is derived from an EMBL/GenBank/DDBJ whole genome shotgun (WGS) entry which is preliminary data.</text>
</comment>
<dbReference type="EMBL" id="JBHSRJ010000004">
    <property type="protein sequence ID" value="MFC6043323.1"/>
    <property type="molecule type" value="Genomic_DNA"/>
</dbReference>
<keyword evidence="3" id="KW-1185">Reference proteome</keyword>
<evidence type="ECO:0000313" key="2">
    <source>
        <dbReference type="EMBL" id="MFC6043323.1"/>
    </source>
</evidence>
<gene>
    <name evidence="2" type="ORF">ACFPYL_09575</name>
</gene>
<dbReference type="Gene3D" id="2.30.40.10">
    <property type="entry name" value="Urease, subunit C, domain 1"/>
    <property type="match status" value="2"/>
</dbReference>
<sequence length="492" mass="52403">MTTTILRGGRVIDPEAGTETIADVVVRDAKVAEISATPVLEADATVVDVTGLVVGPGFVDLHSHVHSIAGQRLQAFDGVTTNLDLEAGLMPIERAYDEAAAAGRVLNYGFSASWSDARGQVLAGVVPNARFDSSTDLLGNLDWQRTSSPAELAAWLGLLERELAAGALGIGVLMGYAPRSDPAEYLAVARLAAAAGAPTFTHVRELVEADPTTPVDGSREVANAAAETGAAMHHCHVNSTSRRHVDRVLGTLGDARAAGSRVTVEAYPYGMGSTSVGAFFLAPERLPAWGLTPSSIVLVGTGERIADVRRLEEVRTLDPGATCIVEFFDERDERDRELLRRALAFPDAIVASDAMPLEWPDHRADTREWPLPPGASTHPRTSGTFARSLRLMVLEHGLWDWPEAFRRCSYLPARVLDDVAPAMRAKGRLAPGADADLVVLDPAAVTDQATVTDPIRPSAGVRHLLVGGSFVIRDGGLDLDAYPGRAVRGEMR</sequence>
<evidence type="ECO:0000313" key="3">
    <source>
        <dbReference type="Proteomes" id="UP001596135"/>
    </source>
</evidence>
<dbReference type="Pfam" id="PF07969">
    <property type="entry name" value="Amidohydro_3"/>
    <property type="match status" value="1"/>
</dbReference>
<dbReference type="Proteomes" id="UP001596135">
    <property type="component" value="Unassembled WGS sequence"/>
</dbReference>
<organism evidence="2 3">
    <name type="scientific">Nocardioides hankookensis</name>
    <dbReference type="NCBI Taxonomy" id="443157"/>
    <lineage>
        <taxon>Bacteria</taxon>
        <taxon>Bacillati</taxon>
        <taxon>Actinomycetota</taxon>
        <taxon>Actinomycetes</taxon>
        <taxon>Propionibacteriales</taxon>
        <taxon>Nocardioidaceae</taxon>
        <taxon>Nocardioides</taxon>
    </lineage>
</organism>
<accession>A0ABW1LJR3</accession>
<dbReference type="SUPFAM" id="SSF51556">
    <property type="entry name" value="Metallo-dependent hydrolases"/>
    <property type="match status" value="1"/>
</dbReference>
<dbReference type="InterPro" id="IPR050378">
    <property type="entry name" value="Metallo-dep_Hydrolases_sf"/>
</dbReference>
<feature type="domain" description="Amidohydrolase 3" evidence="1">
    <location>
        <begin position="46"/>
        <end position="471"/>
    </location>
</feature>
<reference evidence="3" key="1">
    <citation type="journal article" date="2019" name="Int. J. Syst. Evol. Microbiol.">
        <title>The Global Catalogue of Microorganisms (GCM) 10K type strain sequencing project: providing services to taxonomists for standard genome sequencing and annotation.</title>
        <authorList>
            <consortium name="The Broad Institute Genomics Platform"/>
            <consortium name="The Broad Institute Genome Sequencing Center for Infectious Disease"/>
            <person name="Wu L."/>
            <person name="Ma J."/>
        </authorList>
    </citation>
    <scope>NUCLEOTIDE SEQUENCE [LARGE SCALE GENOMIC DNA]</scope>
    <source>
        <strain evidence="3">CCUG 54522</strain>
    </source>
</reference>